<protein>
    <recommendedName>
        <fullName evidence="10">Proline-rich transmembrane protein 1</fullName>
    </recommendedName>
</protein>
<feature type="region of interest" description="Disordered" evidence="6">
    <location>
        <begin position="1"/>
        <end position="70"/>
    </location>
</feature>
<evidence type="ECO:0000313" key="9">
    <source>
        <dbReference type="Proteomes" id="UP000324632"/>
    </source>
</evidence>
<dbReference type="AlphaFoldDB" id="A0A5A9NX79"/>
<keyword evidence="4 7" id="KW-1133">Transmembrane helix</keyword>
<organism evidence="8 9">
    <name type="scientific">Triplophysa tibetana</name>
    <dbReference type="NCBI Taxonomy" id="1572043"/>
    <lineage>
        <taxon>Eukaryota</taxon>
        <taxon>Metazoa</taxon>
        <taxon>Chordata</taxon>
        <taxon>Craniata</taxon>
        <taxon>Vertebrata</taxon>
        <taxon>Euteleostomi</taxon>
        <taxon>Actinopterygii</taxon>
        <taxon>Neopterygii</taxon>
        <taxon>Teleostei</taxon>
        <taxon>Ostariophysi</taxon>
        <taxon>Cypriniformes</taxon>
        <taxon>Nemacheilidae</taxon>
        <taxon>Triplophysa</taxon>
    </lineage>
</organism>
<comment type="similarity">
    <text evidence="2">Belongs to the CD225/Dispanin family.</text>
</comment>
<comment type="subcellular location">
    <subcellularLocation>
        <location evidence="1">Membrane</location>
    </subcellularLocation>
</comment>
<feature type="region of interest" description="Disordered" evidence="6">
    <location>
        <begin position="115"/>
        <end position="136"/>
    </location>
</feature>
<proteinExistence type="inferred from homology"/>
<feature type="compositionally biased region" description="Pro residues" evidence="6">
    <location>
        <begin position="125"/>
        <end position="136"/>
    </location>
</feature>
<evidence type="ECO:0000256" key="4">
    <source>
        <dbReference type="ARBA" id="ARBA00022989"/>
    </source>
</evidence>
<gene>
    <name evidence="8" type="ORF">E1301_Tti020546</name>
</gene>
<dbReference type="Proteomes" id="UP000324632">
    <property type="component" value="Chromosome 12"/>
</dbReference>
<dbReference type="InterPro" id="IPR051423">
    <property type="entry name" value="CD225/Dispanin"/>
</dbReference>
<dbReference type="PANTHER" id="PTHR14948">
    <property type="entry name" value="NG5"/>
    <property type="match status" value="1"/>
</dbReference>
<feature type="compositionally biased region" description="Low complexity" evidence="6">
    <location>
        <begin position="24"/>
        <end position="33"/>
    </location>
</feature>
<evidence type="ECO:0000313" key="8">
    <source>
        <dbReference type="EMBL" id="KAA0714440.1"/>
    </source>
</evidence>
<comment type="caution">
    <text evidence="8">The sequence shown here is derived from an EMBL/GenBank/DDBJ whole genome shotgun (WGS) entry which is preliminary data.</text>
</comment>
<evidence type="ECO:0000256" key="1">
    <source>
        <dbReference type="ARBA" id="ARBA00004370"/>
    </source>
</evidence>
<keyword evidence="3 7" id="KW-0812">Transmembrane</keyword>
<feature type="compositionally biased region" description="Pro residues" evidence="6">
    <location>
        <begin position="1"/>
        <end position="10"/>
    </location>
</feature>
<name>A0A5A9NX79_9TELE</name>
<dbReference type="EMBL" id="SOYY01000012">
    <property type="protein sequence ID" value="KAA0714440.1"/>
    <property type="molecule type" value="Genomic_DNA"/>
</dbReference>
<keyword evidence="5 7" id="KW-0472">Membrane</keyword>
<dbReference type="GO" id="GO:0016020">
    <property type="term" value="C:membrane"/>
    <property type="evidence" value="ECO:0007669"/>
    <property type="project" value="UniProtKB-SubCell"/>
</dbReference>
<evidence type="ECO:0000256" key="2">
    <source>
        <dbReference type="ARBA" id="ARBA00006843"/>
    </source>
</evidence>
<evidence type="ECO:0008006" key="10">
    <source>
        <dbReference type="Google" id="ProtNLM"/>
    </source>
</evidence>
<accession>A0A5A9NX79</accession>
<dbReference type="PANTHER" id="PTHR14948:SF18">
    <property type="entry name" value="PROLINE RICH TRANSMEMBRANE PROTEIN 1B"/>
    <property type="match status" value="1"/>
</dbReference>
<dbReference type="InterPro" id="IPR007593">
    <property type="entry name" value="CD225/Dispanin_fam"/>
</dbReference>
<feature type="compositionally biased region" description="Polar residues" evidence="6">
    <location>
        <begin position="41"/>
        <end position="70"/>
    </location>
</feature>
<reference evidence="8 9" key="1">
    <citation type="journal article" date="2019" name="Mol. Ecol. Resour.">
        <title>Chromosome-level genome assembly of Triplophysa tibetana, a fish adapted to the harsh high-altitude environment of the Tibetan Plateau.</title>
        <authorList>
            <person name="Yang X."/>
            <person name="Liu H."/>
            <person name="Ma Z."/>
            <person name="Zou Y."/>
            <person name="Zou M."/>
            <person name="Mao Y."/>
            <person name="Li X."/>
            <person name="Wang H."/>
            <person name="Chen T."/>
            <person name="Wang W."/>
            <person name="Yang R."/>
        </authorList>
    </citation>
    <scope>NUCLEOTIDE SEQUENCE [LARGE SCALE GENOMIC DNA]</scope>
    <source>
        <strain evidence="8">TTIB1903HZAU</strain>
        <tissue evidence="8">Muscle</tissue>
    </source>
</reference>
<feature type="transmembrane region" description="Helical" evidence="7">
    <location>
        <begin position="255"/>
        <end position="279"/>
    </location>
</feature>
<keyword evidence="9" id="KW-1185">Reference proteome</keyword>
<sequence length="280" mass="29783">MSPATPPNIPEIPRTLHHGGSGLSGYSSGPGVSTVLPSAAPSDSVSILTPSPANDTDSIQTGLPVTDGDSIQTANAAYDTDSNQTTHLAYETDSNRTLNPSFDTDSALHPAFILERTGGEGPSTGFPPNPSMDPPPYSPPDPKTAYLVYPSPLPHYPNQPVITCQPGTNPSAFYQTPFPSPSTYPSYTIYMNGVPPGEEQPSLPKDYLTESVLVTVFCCWMSGLIAVMYSHETRAALARGDVHEAEKTSQKARTLVLFSLIFGLMVIVGWVVYILVAVLA</sequence>
<evidence type="ECO:0000256" key="7">
    <source>
        <dbReference type="SAM" id="Phobius"/>
    </source>
</evidence>
<dbReference type="Pfam" id="PF04505">
    <property type="entry name" value="CD225"/>
    <property type="match status" value="1"/>
</dbReference>
<evidence type="ECO:0000256" key="5">
    <source>
        <dbReference type="ARBA" id="ARBA00023136"/>
    </source>
</evidence>
<evidence type="ECO:0000256" key="3">
    <source>
        <dbReference type="ARBA" id="ARBA00022692"/>
    </source>
</evidence>
<evidence type="ECO:0000256" key="6">
    <source>
        <dbReference type="SAM" id="MobiDB-lite"/>
    </source>
</evidence>
<feature type="transmembrane region" description="Helical" evidence="7">
    <location>
        <begin position="211"/>
        <end position="229"/>
    </location>
</feature>